<dbReference type="PANTHER" id="PTHR23521">
    <property type="entry name" value="TRANSPORTER MFS SUPERFAMILY"/>
    <property type="match status" value="1"/>
</dbReference>
<proteinExistence type="predicted"/>
<dbReference type="PANTHER" id="PTHR23521:SF3">
    <property type="entry name" value="MFS TRANSPORTER"/>
    <property type="match status" value="1"/>
</dbReference>
<feature type="transmembrane region" description="Helical" evidence="4">
    <location>
        <begin position="12"/>
        <end position="32"/>
    </location>
</feature>
<accession>A0A1I1KGU9</accession>
<dbReference type="GO" id="GO:0022857">
    <property type="term" value="F:transmembrane transporter activity"/>
    <property type="evidence" value="ECO:0007669"/>
    <property type="project" value="InterPro"/>
</dbReference>
<feature type="transmembrane region" description="Helical" evidence="4">
    <location>
        <begin position="248"/>
        <end position="268"/>
    </location>
</feature>
<keyword evidence="3 4" id="KW-0472">Membrane</keyword>
<feature type="transmembrane region" description="Helical" evidence="4">
    <location>
        <begin position="305"/>
        <end position="329"/>
    </location>
</feature>
<dbReference type="PROSITE" id="PS50850">
    <property type="entry name" value="MFS"/>
    <property type="match status" value="1"/>
</dbReference>
<evidence type="ECO:0000256" key="2">
    <source>
        <dbReference type="ARBA" id="ARBA00022989"/>
    </source>
</evidence>
<dbReference type="InterPro" id="IPR020846">
    <property type="entry name" value="MFS_dom"/>
</dbReference>
<dbReference type="InterPro" id="IPR011701">
    <property type="entry name" value="MFS"/>
</dbReference>
<feature type="transmembrane region" description="Helical" evidence="4">
    <location>
        <begin position="280"/>
        <end position="299"/>
    </location>
</feature>
<dbReference type="Proteomes" id="UP000231644">
    <property type="component" value="Unassembled WGS sequence"/>
</dbReference>
<dbReference type="Gene3D" id="1.20.1250.20">
    <property type="entry name" value="MFS general substrate transporter like domains"/>
    <property type="match status" value="2"/>
</dbReference>
<feature type="transmembrane region" description="Helical" evidence="4">
    <location>
        <begin position="134"/>
        <end position="158"/>
    </location>
</feature>
<keyword evidence="1 4" id="KW-0812">Transmembrane</keyword>
<keyword evidence="7" id="KW-1185">Reference proteome</keyword>
<feature type="transmembrane region" description="Helical" evidence="4">
    <location>
        <begin position="368"/>
        <end position="386"/>
    </location>
</feature>
<feature type="transmembrane region" description="Helical" evidence="4">
    <location>
        <begin position="336"/>
        <end position="356"/>
    </location>
</feature>
<dbReference type="GO" id="GO:0005886">
    <property type="term" value="C:plasma membrane"/>
    <property type="evidence" value="ECO:0007669"/>
    <property type="project" value="TreeGrafter"/>
</dbReference>
<evidence type="ECO:0000256" key="4">
    <source>
        <dbReference type="SAM" id="Phobius"/>
    </source>
</evidence>
<feature type="domain" description="Major facilitator superfamily (MFS) profile" evidence="5">
    <location>
        <begin position="208"/>
        <end position="395"/>
    </location>
</feature>
<keyword evidence="2 4" id="KW-1133">Transmembrane helix</keyword>
<name>A0A1I1KGU9_9RHOB</name>
<evidence type="ECO:0000256" key="1">
    <source>
        <dbReference type="ARBA" id="ARBA00022692"/>
    </source>
</evidence>
<gene>
    <name evidence="6" type="ORF">SAMN05421762_1480</name>
</gene>
<feature type="transmembrane region" description="Helical" evidence="4">
    <location>
        <begin position="78"/>
        <end position="98"/>
    </location>
</feature>
<dbReference type="STRING" id="517719.SAMN05421762_1480"/>
<feature type="transmembrane region" description="Helical" evidence="4">
    <location>
        <begin position="223"/>
        <end position="242"/>
    </location>
</feature>
<dbReference type="OrthoDB" id="9781976at2"/>
<dbReference type="EMBL" id="FOLX01000001">
    <property type="protein sequence ID" value="SFC59871.1"/>
    <property type="molecule type" value="Genomic_DNA"/>
</dbReference>
<evidence type="ECO:0000256" key="3">
    <source>
        <dbReference type="ARBA" id="ARBA00023136"/>
    </source>
</evidence>
<dbReference type="SUPFAM" id="SSF103473">
    <property type="entry name" value="MFS general substrate transporter"/>
    <property type="match status" value="1"/>
</dbReference>
<feature type="transmembrane region" description="Helical" evidence="4">
    <location>
        <begin position="44"/>
        <end position="66"/>
    </location>
</feature>
<evidence type="ECO:0000313" key="7">
    <source>
        <dbReference type="Proteomes" id="UP000231644"/>
    </source>
</evidence>
<feature type="transmembrane region" description="Helical" evidence="4">
    <location>
        <begin position="164"/>
        <end position="186"/>
    </location>
</feature>
<organism evidence="6 7">
    <name type="scientific">Pseudooceanicola nitratireducens</name>
    <dbReference type="NCBI Taxonomy" id="517719"/>
    <lineage>
        <taxon>Bacteria</taxon>
        <taxon>Pseudomonadati</taxon>
        <taxon>Pseudomonadota</taxon>
        <taxon>Alphaproteobacteria</taxon>
        <taxon>Rhodobacterales</taxon>
        <taxon>Paracoccaceae</taxon>
        <taxon>Pseudooceanicola</taxon>
    </lineage>
</organism>
<evidence type="ECO:0000313" key="6">
    <source>
        <dbReference type="EMBL" id="SFC59871.1"/>
    </source>
</evidence>
<feature type="transmembrane region" description="Helical" evidence="4">
    <location>
        <begin position="104"/>
        <end position="122"/>
    </location>
</feature>
<dbReference type="Pfam" id="PF07690">
    <property type="entry name" value="MFS_1"/>
    <property type="match status" value="1"/>
</dbReference>
<evidence type="ECO:0000259" key="5">
    <source>
        <dbReference type="PROSITE" id="PS50850"/>
    </source>
</evidence>
<dbReference type="RefSeq" id="WP_093452129.1">
    <property type="nucleotide sequence ID" value="NZ_FNZG01000003.1"/>
</dbReference>
<dbReference type="InterPro" id="IPR036259">
    <property type="entry name" value="MFS_trans_sf"/>
</dbReference>
<protein>
    <submittedName>
        <fullName evidence="6">Nitrate/nitrite transporter NarK</fullName>
    </submittedName>
</protein>
<reference evidence="6 7" key="1">
    <citation type="submission" date="2016-10" db="EMBL/GenBank/DDBJ databases">
        <authorList>
            <person name="de Groot N.N."/>
        </authorList>
    </citation>
    <scope>NUCLEOTIDE SEQUENCE [LARGE SCALE GENOMIC DNA]</scope>
    <source>
        <strain evidence="6 7">DSM 29619</strain>
    </source>
</reference>
<dbReference type="AlphaFoldDB" id="A0A1I1KGU9"/>
<sequence>MTPSPGRTASLVLLLIAEFGAMALWFTSSAVLPELTRLGGLSAWQQGVLSMGVQIGFVLGAVALAVHGTADRYDPRRVFALSALVAALANLTLIWTVPGGAAQILGRIVTGACLAGVYPVGMKIAVGWTLRRRGLVVGLLIAALAFGSAAPHGLALIGGADWRVTVVLASLMALAGSGLILLTGLGPHHARAPRFRPAALLLIWQLKPVRYATLGYLGHMWELYAFWAWIGTALTLSLAQSGHPDPEGLARLVTFLTISAGAALCIPAGALADRIGKARVAGGALALSGTMALASALAFGGPPGVMVTLVLLWGMFVVPDSAQFSALVADGAPPEWAGSLITLQTALGFLLTTFTIQVTPVLAQAFGWPWTLALFGIGPLFGVAAMRRLILLARD</sequence>